<dbReference type="AlphaFoldDB" id="A0A0G0UVY6"/>
<accession>A0A0G0UVY6</accession>
<dbReference type="PANTHER" id="PTHR37953:SF1">
    <property type="entry name" value="UPF0127 PROTEIN MJ1496"/>
    <property type="match status" value="1"/>
</dbReference>
<sequence length="124" mass="14163">MGRETSVVRVGQKVIEVEVARTQQEHERGLSKRMKLPPENGMFFVFTDRGQYSFWMKDMMFPLDFIWIDGDKVVEITQDVPFPETGKNITTVTPAMPIDKVIEVNGGFINSANIHIGDKFEVLN</sequence>
<evidence type="ECO:0008006" key="3">
    <source>
        <dbReference type="Google" id="ProtNLM"/>
    </source>
</evidence>
<dbReference type="EMBL" id="LCAO01000008">
    <property type="protein sequence ID" value="KKR91676.1"/>
    <property type="molecule type" value="Genomic_DNA"/>
</dbReference>
<reference evidence="1 2" key="1">
    <citation type="journal article" date="2015" name="Nature">
        <title>rRNA introns, odd ribosomes, and small enigmatic genomes across a large radiation of phyla.</title>
        <authorList>
            <person name="Brown C.T."/>
            <person name="Hug L.A."/>
            <person name="Thomas B.C."/>
            <person name="Sharon I."/>
            <person name="Castelle C.J."/>
            <person name="Singh A."/>
            <person name="Wilkins M.J."/>
            <person name="Williams K.H."/>
            <person name="Banfield J.F."/>
        </authorList>
    </citation>
    <scope>NUCLEOTIDE SEQUENCE [LARGE SCALE GENOMIC DNA]</scope>
</reference>
<protein>
    <recommendedName>
        <fullName evidence="3">DUF192 domain-containing protein</fullName>
    </recommendedName>
</protein>
<dbReference type="Proteomes" id="UP000034676">
    <property type="component" value="Unassembled WGS sequence"/>
</dbReference>
<comment type="caution">
    <text evidence="1">The sequence shown here is derived from an EMBL/GenBank/DDBJ whole genome shotgun (WGS) entry which is preliminary data.</text>
</comment>
<evidence type="ECO:0000313" key="2">
    <source>
        <dbReference type="Proteomes" id="UP000034676"/>
    </source>
</evidence>
<dbReference type="InterPro" id="IPR038695">
    <property type="entry name" value="Saro_0823-like_sf"/>
</dbReference>
<dbReference type="Pfam" id="PF02643">
    <property type="entry name" value="DUF192"/>
    <property type="match status" value="1"/>
</dbReference>
<dbReference type="InterPro" id="IPR003795">
    <property type="entry name" value="DUF192"/>
</dbReference>
<proteinExistence type="predicted"/>
<name>A0A0G0UVY6_9BACT</name>
<organism evidence="1 2">
    <name type="scientific">Candidatus Woesebacteria bacterium GW2011_GWA1_41_13b</name>
    <dbReference type="NCBI Taxonomy" id="1618555"/>
    <lineage>
        <taxon>Bacteria</taxon>
        <taxon>Candidatus Woeseibacteriota</taxon>
    </lineage>
</organism>
<evidence type="ECO:0000313" key="1">
    <source>
        <dbReference type="EMBL" id="KKR91676.1"/>
    </source>
</evidence>
<dbReference type="PANTHER" id="PTHR37953">
    <property type="entry name" value="UPF0127 PROTEIN MJ1496"/>
    <property type="match status" value="1"/>
</dbReference>
<dbReference type="Gene3D" id="2.60.120.1140">
    <property type="entry name" value="Protein of unknown function DUF192"/>
    <property type="match status" value="1"/>
</dbReference>
<gene>
    <name evidence="1" type="ORF">UU42_C0008G0012</name>
</gene>